<dbReference type="PROSITE" id="PS51184">
    <property type="entry name" value="JMJC"/>
    <property type="match status" value="1"/>
</dbReference>
<organism evidence="3 4">
    <name type="scientific">Roseateles flavus</name>
    <dbReference type="NCBI Taxonomy" id="3149041"/>
    <lineage>
        <taxon>Bacteria</taxon>
        <taxon>Pseudomonadati</taxon>
        <taxon>Pseudomonadota</taxon>
        <taxon>Betaproteobacteria</taxon>
        <taxon>Burkholderiales</taxon>
        <taxon>Sphaerotilaceae</taxon>
        <taxon>Roseateles</taxon>
    </lineage>
</organism>
<gene>
    <name evidence="3" type="ORF">ABDJ40_11025</name>
</gene>
<comment type="caution">
    <text evidence="3">The sequence shown here is derived from an EMBL/GenBank/DDBJ whole genome shotgun (WGS) entry which is preliminary data.</text>
</comment>
<dbReference type="Pfam" id="PF13621">
    <property type="entry name" value="Cupin_8"/>
    <property type="match status" value="1"/>
</dbReference>
<reference evidence="3 4" key="1">
    <citation type="submission" date="2024-05" db="EMBL/GenBank/DDBJ databases">
        <title>Roseateles sp. 2.12 16S ribosomal RNA gene Genome sequencing and assembly.</title>
        <authorList>
            <person name="Woo H."/>
        </authorList>
    </citation>
    <scope>NUCLEOTIDE SEQUENCE [LARGE SCALE GENOMIC DNA]</scope>
    <source>
        <strain evidence="3 4">2.12</strain>
    </source>
</reference>
<evidence type="ECO:0000313" key="3">
    <source>
        <dbReference type="EMBL" id="MEO3713294.1"/>
    </source>
</evidence>
<accession>A0ABV0GEA6</accession>
<dbReference type="EMBL" id="JBDPZC010000004">
    <property type="protein sequence ID" value="MEO3713294.1"/>
    <property type="molecule type" value="Genomic_DNA"/>
</dbReference>
<dbReference type="RefSeq" id="WP_347609604.1">
    <property type="nucleotide sequence ID" value="NZ_JBDPZC010000004.1"/>
</dbReference>
<proteinExistence type="predicted"/>
<evidence type="ECO:0000256" key="1">
    <source>
        <dbReference type="SAM" id="MobiDB-lite"/>
    </source>
</evidence>
<dbReference type="InterPro" id="IPR003347">
    <property type="entry name" value="JmjC_dom"/>
</dbReference>
<dbReference type="SUPFAM" id="SSF51197">
    <property type="entry name" value="Clavaminate synthase-like"/>
    <property type="match status" value="1"/>
</dbReference>
<dbReference type="PANTHER" id="PTHR12461:SF105">
    <property type="entry name" value="HYPOXIA-INDUCIBLE FACTOR 1-ALPHA INHIBITOR"/>
    <property type="match status" value="1"/>
</dbReference>
<name>A0ABV0GEA6_9BURK</name>
<feature type="domain" description="JmjC" evidence="2">
    <location>
        <begin position="111"/>
        <end position="271"/>
    </location>
</feature>
<sequence>MRELPCTPGQVPPSLTGSGPDGDAPCVLRGLVSHWPLVQAARRRPHEAAELLRGHWRDATVGVYQMSPGTGGRIAYTPDFKGFNFQRALLPFGTVLDQLMACLNDPAPPTVYMGSTTVDACLPGLLDAHPLAIEAAEPPLVSLWLGNRVTVPSHQDWPANIACCVSGRRRFTLHPPDAVGDLYIGPLDLTPAGQPISLVDAASPDLQRFPRYAAAQARAQAVTLEAGDAIYIPSQWWHQVQALDPFSGLINYWWRRTPAWQDSPMNALWLALATVRDLPPAERDAWRALFDHYVFDAGPQTAAHLPPEARGVLGPLDETAHRRLRALLLNKLNR</sequence>
<feature type="region of interest" description="Disordered" evidence="1">
    <location>
        <begin position="1"/>
        <end position="22"/>
    </location>
</feature>
<protein>
    <submittedName>
        <fullName evidence="3">Cupin-like domain-containing protein</fullName>
    </submittedName>
</protein>
<evidence type="ECO:0000259" key="2">
    <source>
        <dbReference type="PROSITE" id="PS51184"/>
    </source>
</evidence>
<evidence type="ECO:0000313" key="4">
    <source>
        <dbReference type="Proteomes" id="UP001462640"/>
    </source>
</evidence>
<dbReference type="Proteomes" id="UP001462640">
    <property type="component" value="Unassembled WGS sequence"/>
</dbReference>
<dbReference type="SMART" id="SM00558">
    <property type="entry name" value="JmjC"/>
    <property type="match status" value="1"/>
</dbReference>
<dbReference type="PANTHER" id="PTHR12461">
    <property type="entry name" value="HYPOXIA-INDUCIBLE FACTOR 1 ALPHA INHIBITOR-RELATED"/>
    <property type="match status" value="1"/>
</dbReference>
<dbReference type="InterPro" id="IPR041667">
    <property type="entry name" value="Cupin_8"/>
</dbReference>
<dbReference type="Gene3D" id="2.60.120.10">
    <property type="entry name" value="Jelly Rolls"/>
    <property type="match status" value="1"/>
</dbReference>
<dbReference type="InterPro" id="IPR014710">
    <property type="entry name" value="RmlC-like_jellyroll"/>
</dbReference>
<keyword evidence="4" id="KW-1185">Reference proteome</keyword>